<accession>A0AA36GJW8</accession>
<dbReference type="GO" id="GO:0005125">
    <property type="term" value="F:cytokine activity"/>
    <property type="evidence" value="ECO:0007669"/>
    <property type="project" value="TreeGrafter"/>
</dbReference>
<evidence type="ECO:0000313" key="3">
    <source>
        <dbReference type="Proteomes" id="UP001176961"/>
    </source>
</evidence>
<evidence type="ECO:0000256" key="1">
    <source>
        <dbReference type="ARBA" id="ARBA00005851"/>
    </source>
</evidence>
<keyword evidence="3" id="KW-1185">Reference proteome</keyword>
<evidence type="ECO:0000313" key="2">
    <source>
        <dbReference type="EMBL" id="CAJ0589855.1"/>
    </source>
</evidence>
<evidence type="ECO:0008006" key="4">
    <source>
        <dbReference type="Google" id="ProtNLM"/>
    </source>
</evidence>
<dbReference type="PANTHER" id="PTHR11954">
    <property type="entry name" value="D-DOPACHROME DECARBOXYLASE"/>
    <property type="match status" value="1"/>
</dbReference>
<proteinExistence type="inferred from homology"/>
<dbReference type="Proteomes" id="UP001176961">
    <property type="component" value="Unassembled WGS sequence"/>
</dbReference>
<organism evidence="2 3">
    <name type="scientific">Cylicocyclus nassatus</name>
    <name type="common">Nematode worm</name>
    <dbReference type="NCBI Taxonomy" id="53992"/>
    <lineage>
        <taxon>Eukaryota</taxon>
        <taxon>Metazoa</taxon>
        <taxon>Ecdysozoa</taxon>
        <taxon>Nematoda</taxon>
        <taxon>Chromadorea</taxon>
        <taxon>Rhabditida</taxon>
        <taxon>Rhabditina</taxon>
        <taxon>Rhabditomorpha</taxon>
        <taxon>Strongyloidea</taxon>
        <taxon>Strongylidae</taxon>
        <taxon>Cylicocyclus</taxon>
    </lineage>
</organism>
<dbReference type="EMBL" id="CATQJL010000001">
    <property type="protein sequence ID" value="CAJ0589855.1"/>
    <property type="molecule type" value="Genomic_DNA"/>
</dbReference>
<dbReference type="GO" id="GO:0050178">
    <property type="term" value="F:phenylpyruvate tautomerase activity"/>
    <property type="evidence" value="ECO:0007669"/>
    <property type="project" value="TreeGrafter"/>
</dbReference>
<name>A0AA36GJW8_CYLNA</name>
<dbReference type="InterPro" id="IPR014347">
    <property type="entry name" value="Tautomerase/MIF_sf"/>
</dbReference>
<reference evidence="2" key="1">
    <citation type="submission" date="2023-07" db="EMBL/GenBank/DDBJ databases">
        <authorList>
            <consortium name="CYATHOMIX"/>
        </authorList>
    </citation>
    <scope>NUCLEOTIDE SEQUENCE</scope>
    <source>
        <strain evidence="2">N/A</strain>
    </source>
</reference>
<comment type="similarity">
    <text evidence="1">Belongs to the MIF family.</text>
</comment>
<comment type="caution">
    <text evidence="2">The sequence shown here is derived from an EMBL/GenBank/DDBJ whole genome shotgun (WGS) entry which is preliminary data.</text>
</comment>
<dbReference type="PANTHER" id="PTHR11954:SF37">
    <property type="entry name" value="MIF-LIKE PROTEIN MIF-2"/>
    <property type="match status" value="1"/>
</dbReference>
<dbReference type="Pfam" id="PF01187">
    <property type="entry name" value="MIF"/>
    <property type="match status" value="1"/>
</dbReference>
<protein>
    <recommendedName>
        <fullName evidence="4">Macrophage migration inhibitory factor</fullName>
    </recommendedName>
</protein>
<dbReference type="AlphaFoldDB" id="A0AA36GJW8"/>
<dbReference type="InterPro" id="IPR001398">
    <property type="entry name" value="Macrophage_inhib_fac"/>
</dbReference>
<gene>
    <name evidence="2" type="ORF">CYNAS_LOCUS1838</name>
</gene>
<dbReference type="GO" id="GO:0005615">
    <property type="term" value="C:extracellular space"/>
    <property type="evidence" value="ECO:0007669"/>
    <property type="project" value="TreeGrafter"/>
</dbReference>
<sequence length="150" mass="16540">MVCITLRPLLLVGRRFGLGFERAIHLSSSRKMPMVRVATNLPDKDVPANFEERLTDILADSMKKPKARIAVEVMAGQRITHGASRNPVVIIKIEAIGAMSPEDNIRHTQKVTELCQETLKLPKDKVVISFYDLKPTHVGNNGTTVAAATL</sequence>
<dbReference type="Gene3D" id="3.30.429.10">
    <property type="entry name" value="Macrophage Migration Inhibitory Factor"/>
    <property type="match status" value="1"/>
</dbReference>
<dbReference type="SUPFAM" id="SSF55331">
    <property type="entry name" value="Tautomerase/MIF"/>
    <property type="match status" value="1"/>
</dbReference>